<sequence>MVRISQENYQLTSGEMNLGTIHELSPTVLGYAYGDANE</sequence>
<keyword evidence="2" id="KW-1185">Reference proteome</keyword>
<reference evidence="2" key="1">
    <citation type="submission" date="2019-02" db="EMBL/GenBank/DDBJ databases">
        <title>Draft genome sequence of Sphaerospermopsis reniformis NIES-1949.</title>
        <authorList>
            <person name="Yamaguchi H."/>
            <person name="Suzuki S."/>
            <person name="Kawachi M."/>
        </authorList>
    </citation>
    <scope>NUCLEOTIDE SEQUENCE [LARGE SCALE GENOMIC DNA]</scope>
    <source>
        <strain evidence="2">NIES-1949</strain>
    </source>
</reference>
<evidence type="ECO:0000313" key="2">
    <source>
        <dbReference type="Proteomes" id="UP000300142"/>
    </source>
</evidence>
<evidence type="ECO:0000313" key="1">
    <source>
        <dbReference type="EMBL" id="GCL38339.1"/>
    </source>
</evidence>
<proteinExistence type="predicted"/>
<gene>
    <name evidence="1" type="ORF">SR1949_34530</name>
</gene>
<name>A0A480A093_9CYAN</name>
<comment type="caution">
    <text evidence="1">The sequence shown here is derived from an EMBL/GenBank/DDBJ whole genome shotgun (WGS) entry which is preliminary data.</text>
</comment>
<dbReference type="Proteomes" id="UP000300142">
    <property type="component" value="Unassembled WGS sequence"/>
</dbReference>
<dbReference type="AlphaFoldDB" id="A0A480A093"/>
<protein>
    <submittedName>
        <fullName evidence="1">Uncharacterized protein</fullName>
    </submittedName>
</protein>
<accession>A0A480A093</accession>
<organism evidence="1 2">
    <name type="scientific">Sphaerospermopsis reniformis</name>
    <dbReference type="NCBI Taxonomy" id="531300"/>
    <lineage>
        <taxon>Bacteria</taxon>
        <taxon>Bacillati</taxon>
        <taxon>Cyanobacteriota</taxon>
        <taxon>Cyanophyceae</taxon>
        <taxon>Nostocales</taxon>
        <taxon>Aphanizomenonaceae</taxon>
        <taxon>Sphaerospermopsis</taxon>
    </lineage>
</organism>
<dbReference type="EMBL" id="BJCE01000133">
    <property type="protein sequence ID" value="GCL38339.1"/>
    <property type="molecule type" value="Genomic_DNA"/>
</dbReference>